<dbReference type="RefSeq" id="WP_131763609.1">
    <property type="nucleotide sequence ID" value="NZ_CAACUY010000364.1"/>
</dbReference>
<keyword evidence="3" id="KW-0408">Iron</keyword>
<evidence type="ECO:0000259" key="4">
    <source>
        <dbReference type="PROSITE" id="PS51184"/>
    </source>
</evidence>
<dbReference type="Pfam" id="PF08007">
    <property type="entry name" value="JmjC_2"/>
    <property type="match status" value="1"/>
</dbReference>
<keyword evidence="6" id="KW-1185">Reference proteome</keyword>
<evidence type="ECO:0000256" key="1">
    <source>
        <dbReference type="ARBA" id="ARBA00001954"/>
    </source>
</evidence>
<organism evidence="5 6">
    <name type="scientific">Actinomadura fibrosa</name>
    <dbReference type="NCBI Taxonomy" id="111802"/>
    <lineage>
        <taxon>Bacteria</taxon>
        <taxon>Bacillati</taxon>
        <taxon>Actinomycetota</taxon>
        <taxon>Actinomycetes</taxon>
        <taxon>Streptosporangiales</taxon>
        <taxon>Thermomonosporaceae</taxon>
        <taxon>Actinomadura</taxon>
    </lineage>
</organism>
<dbReference type="SUPFAM" id="SSF51197">
    <property type="entry name" value="Clavaminate synthase-like"/>
    <property type="match status" value="1"/>
</dbReference>
<evidence type="ECO:0000313" key="5">
    <source>
        <dbReference type="EMBL" id="MFD0684446.1"/>
    </source>
</evidence>
<dbReference type="InterPro" id="IPR003347">
    <property type="entry name" value="JmjC_dom"/>
</dbReference>
<proteinExistence type="predicted"/>
<dbReference type="Proteomes" id="UP001597063">
    <property type="component" value="Unassembled WGS sequence"/>
</dbReference>
<dbReference type="EMBL" id="JBHTGP010000003">
    <property type="protein sequence ID" value="MFD0684446.1"/>
    <property type="molecule type" value="Genomic_DNA"/>
</dbReference>
<keyword evidence="2" id="KW-0479">Metal-binding</keyword>
<dbReference type="PANTHER" id="PTHR13096">
    <property type="entry name" value="MINA53 MYC INDUCED NUCLEAR ANTIGEN"/>
    <property type="match status" value="1"/>
</dbReference>
<dbReference type="Gene3D" id="2.60.120.650">
    <property type="entry name" value="Cupin"/>
    <property type="match status" value="1"/>
</dbReference>
<dbReference type="PANTHER" id="PTHR13096:SF8">
    <property type="entry name" value="RIBOSOMAL OXYGENASE 1"/>
    <property type="match status" value="1"/>
</dbReference>
<dbReference type="InterPro" id="IPR039994">
    <property type="entry name" value="NO66-like"/>
</dbReference>
<reference evidence="6" key="1">
    <citation type="journal article" date="2019" name="Int. J. Syst. Evol. Microbiol.">
        <title>The Global Catalogue of Microorganisms (GCM) 10K type strain sequencing project: providing services to taxonomists for standard genome sequencing and annotation.</title>
        <authorList>
            <consortium name="The Broad Institute Genomics Platform"/>
            <consortium name="The Broad Institute Genome Sequencing Center for Infectious Disease"/>
            <person name="Wu L."/>
            <person name="Ma J."/>
        </authorList>
    </citation>
    <scope>NUCLEOTIDE SEQUENCE [LARGE SCALE GENOMIC DNA]</scope>
    <source>
        <strain evidence="6">JCM 9371</strain>
    </source>
</reference>
<accession>A0ABW2XIY1</accession>
<protein>
    <submittedName>
        <fullName evidence="5">JmjC domain-containing protein</fullName>
    </submittedName>
</protein>
<evidence type="ECO:0000313" key="6">
    <source>
        <dbReference type="Proteomes" id="UP001597063"/>
    </source>
</evidence>
<dbReference type="PROSITE" id="PS51184">
    <property type="entry name" value="JMJC"/>
    <property type="match status" value="1"/>
</dbReference>
<comment type="cofactor">
    <cofactor evidence="1">
        <name>Fe(2+)</name>
        <dbReference type="ChEBI" id="CHEBI:29033"/>
    </cofactor>
</comment>
<comment type="caution">
    <text evidence="5">The sequence shown here is derived from an EMBL/GenBank/DDBJ whole genome shotgun (WGS) entry which is preliminary data.</text>
</comment>
<name>A0ABW2XIY1_9ACTN</name>
<gene>
    <name evidence="5" type="ORF">ACFQZM_08070</name>
</gene>
<feature type="domain" description="JmjC" evidence="4">
    <location>
        <begin position="90"/>
        <end position="235"/>
    </location>
</feature>
<evidence type="ECO:0000256" key="2">
    <source>
        <dbReference type="ARBA" id="ARBA00022723"/>
    </source>
</evidence>
<sequence>MSWSDIFADPSDRARVDWGRSHLSFAAAPATAALLDFERIDGWIRYGQVRYPQFQVNMPAGGMPPTMFTETRRYLALSMPGHPVTAAVAEQLRQGATLRFVAIEDWYPPIAELTDRLAALLGAAVSAFAFYTPPGDDGVGAHWDMADVFAVQLEGTKTWHLWDIPDGTGWQDDQTLRTGRDADHVLELTPGDGLYLPAGTGHRAFAGPEGSLHLSLTVSTTTHRRIVRALLEDVLAGVPLLDRLPVDGDRLTPVAALLREVAEAAEKADPAELLARVDRREPVISRAPLIAGVDPARHVR</sequence>
<evidence type="ECO:0000256" key="3">
    <source>
        <dbReference type="ARBA" id="ARBA00023004"/>
    </source>
</evidence>